<gene>
    <name evidence="1" type="ORF">KI387_037623</name>
</gene>
<evidence type="ECO:0000313" key="2">
    <source>
        <dbReference type="Proteomes" id="UP000824469"/>
    </source>
</evidence>
<dbReference type="EMBL" id="JAHRHJ020000007">
    <property type="protein sequence ID" value="KAH9309712.1"/>
    <property type="molecule type" value="Genomic_DNA"/>
</dbReference>
<feature type="non-terminal residue" evidence="1">
    <location>
        <position position="72"/>
    </location>
</feature>
<name>A0AA38L6N4_TAXCH</name>
<dbReference type="Gene3D" id="3.80.10.10">
    <property type="entry name" value="Ribonuclease Inhibitor"/>
    <property type="match status" value="1"/>
</dbReference>
<dbReference type="Pfam" id="PF13516">
    <property type="entry name" value="LRR_6"/>
    <property type="match status" value="1"/>
</dbReference>
<dbReference type="SMART" id="SM00367">
    <property type="entry name" value="LRR_CC"/>
    <property type="match status" value="1"/>
</dbReference>
<evidence type="ECO:0000313" key="1">
    <source>
        <dbReference type="EMBL" id="KAH9309712.1"/>
    </source>
</evidence>
<dbReference type="SUPFAM" id="SSF52047">
    <property type="entry name" value="RNI-like"/>
    <property type="match status" value="1"/>
</dbReference>
<dbReference type="InterPro" id="IPR001611">
    <property type="entry name" value="Leu-rich_rpt"/>
</dbReference>
<comment type="caution">
    <text evidence="1">The sequence shown here is derived from an EMBL/GenBank/DDBJ whole genome shotgun (WGS) entry which is preliminary data.</text>
</comment>
<dbReference type="InterPro" id="IPR006553">
    <property type="entry name" value="Leu-rich_rpt_Cys-con_subtyp"/>
</dbReference>
<feature type="non-terminal residue" evidence="1">
    <location>
        <position position="1"/>
    </location>
</feature>
<protein>
    <submittedName>
        <fullName evidence="1">Uncharacterized protein</fullName>
    </submittedName>
</protein>
<dbReference type="AlphaFoldDB" id="A0AA38L6N4"/>
<reference evidence="1 2" key="1">
    <citation type="journal article" date="2021" name="Nat. Plants">
        <title>The Taxus genome provides insights into paclitaxel biosynthesis.</title>
        <authorList>
            <person name="Xiong X."/>
            <person name="Gou J."/>
            <person name="Liao Q."/>
            <person name="Li Y."/>
            <person name="Zhou Q."/>
            <person name="Bi G."/>
            <person name="Li C."/>
            <person name="Du R."/>
            <person name="Wang X."/>
            <person name="Sun T."/>
            <person name="Guo L."/>
            <person name="Liang H."/>
            <person name="Lu P."/>
            <person name="Wu Y."/>
            <person name="Zhang Z."/>
            <person name="Ro D.K."/>
            <person name="Shang Y."/>
            <person name="Huang S."/>
            <person name="Yan J."/>
        </authorList>
    </citation>
    <scope>NUCLEOTIDE SEQUENCE [LARGE SCALE GENOMIC DNA]</scope>
    <source>
        <strain evidence="1">Ta-2019</strain>
    </source>
</reference>
<sequence length="72" mass="7609">MTTLEELDLSRCSKVTDAGVEHLLSLSSLKKLSISETGIRANGAARLYILTSLTSLDMGGLPITDSVVSSLQ</sequence>
<keyword evidence="2" id="KW-1185">Reference proteome</keyword>
<proteinExistence type="predicted"/>
<accession>A0AA38L6N4</accession>
<organism evidence="1 2">
    <name type="scientific">Taxus chinensis</name>
    <name type="common">Chinese yew</name>
    <name type="synonym">Taxus wallichiana var. chinensis</name>
    <dbReference type="NCBI Taxonomy" id="29808"/>
    <lineage>
        <taxon>Eukaryota</taxon>
        <taxon>Viridiplantae</taxon>
        <taxon>Streptophyta</taxon>
        <taxon>Embryophyta</taxon>
        <taxon>Tracheophyta</taxon>
        <taxon>Spermatophyta</taxon>
        <taxon>Pinopsida</taxon>
        <taxon>Pinidae</taxon>
        <taxon>Conifers II</taxon>
        <taxon>Cupressales</taxon>
        <taxon>Taxaceae</taxon>
        <taxon>Taxus</taxon>
    </lineage>
</organism>
<dbReference type="InterPro" id="IPR032675">
    <property type="entry name" value="LRR_dom_sf"/>
</dbReference>
<dbReference type="Proteomes" id="UP000824469">
    <property type="component" value="Unassembled WGS sequence"/>
</dbReference>